<evidence type="ECO:0000313" key="2">
    <source>
        <dbReference type="Proteomes" id="UP001203342"/>
    </source>
</evidence>
<sequence>MKLNLKSYILILFTSTIYSQDKINVLSNSKDTYIETYKYYSYNEQYSLTDAIRIGPSGMKILKSSISTAIKWVELNNNYNKQFTKEISRFKAIDKKTYDFYKKYIDQFADEYIITFYGYENGDFKVEIKKHNYDGFIIIDNIEMLKDFKNIINGKSANNEIDDIFKK</sequence>
<name>A0ABT0TD30_9FLAO</name>
<organism evidence="1 2">
    <name type="scientific">Flavobacterium fragile</name>
    <dbReference type="NCBI Taxonomy" id="2949085"/>
    <lineage>
        <taxon>Bacteria</taxon>
        <taxon>Pseudomonadati</taxon>
        <taxon>Bacteroidota</taxon>
        <taxon>Flavobacteriia</taxon>
        <taxon>Flavobacteriales</taxon>
        <taxon>Flavobacteriaceae</taxon>
        <taxon>Flavobacterium</taxon>
    </lineage>
</organism>
<protein>
    <recommendedName>
        <fullName evidence="3">DUF4252 domain-containing protein</fullName>
    </recommendedName>
</protein>
<gene>
    <name evidence="1" type="ORF">NAT47_00435</name>
</gene>
<dbReference type="Proteomes" id="UP001203342">
    <property type="component" value="Unassembled WGS sequence"/>
</dbReference>
<proteinExistence type="predicted"/>
<dbReference type="EMBL" id="JAMLJN010000001">
    <property type="protein sequence ID" value="MCL9768878.1"/>
    <property type="molecule type" value="Genomic_DNA"/>
</dbReference>
<evidence type="ECO:0008006" key="3">
    <source>
        <dbReference type="Google" id="ProtNLM"/>
    </source>
</evidence>
<dbReference type="RefSeq" id="WP_250579385.1">
    <property type="nucleotide sequence ID" value="NZ_JAMLJN010000001.1"/>
</dbReference>
<keyword evidence="2" id="KW-1185">Reference proteome</keyword>
<comment type="caution">
    <text evidence="1">The sequence shown here is derived from an EMBL/GenBank/DDBJ whole genome shotgun (WGS) entry which is preliminary data.</text>
</comment>
<reference evidence="1 2" key="1">
    <citation type="submission" date="2022-05" db="EMBL/GenBank/DDBJ databases">
        <title>Flavobacterium sp., isolated from activated sludge.</title>
        <authorList>
            <person name="Ran Q."/>
        </authorList>
    </citation>
    <scope>NUCLEOTIDE SEQUENCE [LARGE SCALE GENOMIC DNA]</scope>
    <source>
        <strain evidence="1 2">HXWNR69</strain>
    </source>
</reference>
<accession>A0ABT0TD30</accession>
<evidence type="ECO:0000313" key="1">
    <source>
        <dbReference type="EMBL" id="MCL9768878.1"/>
    </source>
</evidence>